<keyword evidence="8" id="KW-1185">Reference proteome</keyword>
<evidence type="ECO:0000256" key="3">
    <source>
        <dbReference type="ARBA" id="ARBA00022741"/>
    </source>
</evidence>
<evidence type="ECO:0000256" key="1">
    <source>
        <dbReference type="ARBA" id="ARBA00012513"/>
    </source>
</evidence>
<dbReference type="InterPro" id="IPR000719">
    <property type="entry name" value="Prot_kinase_dom"/>
</dbReference>
<sequence>MAHRIPILPDSRLLEVISEDGMNTIPLTKWRTTDGHIFISKIVPKDSRRGEQDFTIMKFIKSLGTNHIHIANTTLYENAPSYEFNALIMKYYDGGDVEDYCNYRWREKIPISEETIWAAYYQLASVIGFLHEGYGTSRYGSYWVKIIHHDIKSANIFVEQYPEPRYHGLRLKLGDFGVAELDDGSGTYDHNCCVGSFPYCGPERRYGLRGTFQDVYGIGSIIHEMTSGDTPVWIYRQKERNEDFVHWSSSMPNRIIDITAPPQSREKNTARSCAKKSWMRTYSTQLKNMLDLSLLEDHRSRISAAGLAEQIRRAKPDMCAKIDEEARYYNGGR</sequence>
<dbReference type="PANTHER" id="PTHR43671">
    <property type="entry name" value="SERINE/THREONINE-PROTEIN KINASE NEK"/>
    <property type="match status" value="1"/>
</dbReference>
<dbReference type="OrthoDB" id="310217at2759"/>
<evidence type="ECO:0000313" key="7">
    <source>
        <dbReference type="EMBL" id="KAF2664902.1"/>
    </source>
</evidence>
<dbReference type="PANTHER" id="PTHR43671:SF13">
    <property type="entry name" value="SERINE_THREONINE-PROTEIN KINASE NEK2"/>
    <property type="match status" value="1"/>
</dbReference>
<name>A0A6A6TYJ7_9PEZI</name>
<evidence type="ECO:0000256" key="2">
    <source>
        <dbReference type="ARBA" id="ARBA00022679"/>
    </source>
</evidence>
<evidence type="ECO:0000259" key="6">
    <source>
        <dbReference type="PROSITE" id="PS50011"/>
    </source>
</evidence>
<dbReference type="GO" id="GO:0004674">
    <property type="term" value="F:protein serine/threonine kinase activity"/>
    <property type="evidence" value="ECO:0007669"/>
    <property type="project" value="UniProtKB-EC"/>
</dbReference>
<dbReference type="Gene3D" id="1.10.510.10">
    <property type="entry name" value="Transferase(Phosphotransferase) domain 1"/>
    <property type="match status" value="1"/>
</dbReference>
<protein>
    <recommendedName>
        <fullName evidence="1">non-specific serine/threonine protein kinase</fullName>
        <ecNumber evidence="1">2.7.11.1</ecNumber>
    </recommendedName>
</protein>
<dbReference type="PROSITE" id="PS00108">
    <property type="entry name" value="PROTEIN_KINASE_ST"/>
    <property type="match status" value="1"/>
</dbReference>
<dbReference type="PROSITE" id="PS50011">
    <property type="entry name" value="PROTEIN_KINASE_DOM"/>
    <property type="match status" value="1"/>
</dbReference>
<dbReference type="InterPro" id="IPR050660">
    <property type="entry name" value="NEK_Ser/Thr_kinase"/>
</dbReference>
<organism evidence="7 8">
    <name type="scientific">Microthyrium microscopicum</name>
    <dbReference type="NCBI Taxonomy" id="703497"/>
    <lineage>
        <taxon>Eukaryota</taxon>
        <taxon>Fungi</taxon>
        <taxon>Dikarya</taxon>
        <taxon>Ascomycota</taxon>
        <taxon>Pezizomycotina</taxon>
        <taxon>Dothideomycetes</taxon>
        <taxon>Dothideomycetes incertae sedis</taxon>
        <taxon>Microthyriales</taxon>
        <taxon>Microthyriaceae</taxon>
        <taxon>Microthyrium</taxon>
    </lineage>
</organism>
<evidence type="ECO:0000256" key="4">
    <source>
        <dbReference type="ARBA" id="ARBA00022777"/>
    </source>
</evidence>
<dbReference type="GO" id="GO:0005524">
    <property type="term" value="F:ATP binding"/>
    <property type="evidence" value="ECO:0007669"/>
    <property type="project" value="UniProtKB-KW"/>
</dbReference>
<keyword evidence="5" id="KW-0067">ATP-binding</keyword>
<dbReference type="AlphaFoldDB" id="A0A6A6TYJ7"/>
<keyword evidence="3" id="KW-0547">Nucleotide-binding</keyword>
<dbReference type="Proteomes" id="UP000799302">
    <property type="component" value="Unassembled WGS sequence"/>
</dbReference>
<evidence type="ECO:0000313" key="8">
    <source>
        <dbReference type="Proteomes" id="UP000799302"/>
    </source>
</evidence>
<gene>
    <name evidence="7" type="ORF">BT63DRAFT_78895</name>
</gene>
<dbReference type="SUPFAM" id="SSF56112">
    <property type="entry name" value="Protein kinase-like (PK-like)"/>
    <property type="match status" value="1"/>
</dbReference>
<accession>A0A6A6TYJ7</accession>
<feature type="domain" description="Protein kinase" evidence="6">
    <location>
        <begin position="11"/>
        <end position="318"/>
    </location>
</feature>
<evidence type="ECO:0000256" key="5">
    <source>
        <dbReference type="ARBA" id="ARBA00022840"/>
    </source>
</evidence>
<proteinExistence type="predicted"/>
<keyword evidence="2" id="KW-0808">Transferase</keyword>
<reference evidence="7" key="1">
    <citation type="journal article" date="2020" name="Stud. Mycol.">
        <title>101 Dothideomycetes genomes: a test case for predicting lifestyles and emergence of pathogens.</title>
        <authorList>
            <person name="Haridas S."/>
            <person name="Albert R."/>
            <person name="Binder M."/>
            <person name="Bloem J."/>
            <person name="Labutti K."/>
            <person name="Salamov A."/>
            <person name="Andreopoulos B."/>
            <person name="Baker S."/>
            <person name="Barry K."/>
            <person name="Bills G."/>
            <person name="Bluhm B."/>
            <person name="Cannon C."/>
            <person name="Castanera R."/>
            <person name="Culley D."/>
            <person name="Daum C."/>
            <person name="Ezra D."/>
            <person name="Gonzalez J."/>
            <person name="Henrissat B."/>
            <person name="Kuo A."/>
            <person name="Liang C."/>
            <person name="Lipzen A."/>
            <person name="Lutzoni F."/>
            <person name="Magnuson J."/>
            <person name="Mondo S."/>
            <person name="Nolan M."/>
            <person name="Ohm R."/>
            <person name="Pangilinan J."/>
            <person name="Park H.-J."/>
            <person name="Ramirez L."/>
            <person name="Alfaro M."/>
            <person name="Sun H."/>
            <person name="Tritt A."/>
            <person name="Yoshinaga Y."/>
            <person name="Zwiers L.-H."/>
            <person name="Turgeon B."/>
            <person name="Goodwin S."/>
            <person name="Spatafora J."/>
            <person name="Crous P."/>
            <person name="Grigoriev I."/>
        </authorList>
    </citation>
    <scope>NUCLEOTIDE SEQUENCE</scope>
    <source>
        <strain evidence="7">CBS 115976</strain>
    </source>
</reference>
<dbReference type="SMART" id="SM00220">
    <property type="entry name" value="S_TKc"/>
    <property type="match status" value="1"/>
</dbReference>
<dbReference type="EC" id="2.7.11.1" evidence="1"/>
<dbReference type="InterPro" id="IPR008271">
    <property type="entry name" value="Ser/Thr_kinase_AS"/>
</dbReference>
<dbReference type="EMBL" id="MU004241">
    <property type="protein sequence ID" value="KAF2664902.1"/>
    <property type="molecule type" value="Genomic_DNA"/>
</dbReference>
<dbReference type="Pfam" id="PF00069">
    <property type="entry name" value="Pkinase"/>
    <property type="match status" value="1"/>
</dbReference>
<keyword evidence="4 7" id="KW-0418">Kinase</keyword>
<dbReference type="InterPro" id="IPR011009">
    <property type="entry name" value="Kinase-like_dom_sf"/>
</dbReference>